<keyword evidence="2" id="KW-1185">Reference proteome</keyword>
<accession>A0A9W9WBY5</accession>
<dbReference type="EMBL" id="JAPZBU010000003">
    <property type="protein sequence ID" value="KAJ5414517.1"/>
    <property type="molecule type" value="Genomic_DNA"/>
</dbReference>
<proteinExistence type="predicted"/>
<dbReference type="Proteomes" id="UP001147747">
    <property type="component" value="Unassembled WGS sequence"/>
</dbReference>
<reference evidence="1" key="1">
    <citation type="submission" date="2022-12" db="EMBL/GenBank/DDBJ databases">
        <authorList>
            <person name="Petersen C."/>
        </authorList>
    </citation>
    <scope>NUCLEOTIDE SEQUENCE</scope>
    <source>
        <strain evidence="1">IBT 29677</strain>
    </source>
</reference>
<evidence type="ECO:0000313" key="1">
    <source>
        <dbReference type="EMBL" id="KAJ5414517.1"/>
    </source>
</evidence>
<reference evidence="1" key="2">
    <citation type="journal article" date="2023" name="IMA Fungus">
        <title>Comparative genomic study of the Penicillium genus elucidates a diverse pangenome and 15 lateral gene transfer events.</title>
        <authorList>
            <person name="Petersen C."/>
            <person name="Sorensen T."/>
            <person name="Nielsen M.R."/>
            <person name="Sondergaard T.E."/>
            <person name="Sorensen J.L."/>
            <person name="Fitzpatrick D.A."/>
            <person name="Frisvad J.C."/>
            <person name="Nielsen K.L."/>
        </authorList>
    </citation>
    <scope>NUCLEOTIDE SEQUENCE</scope>
    <source>
        <strain evidence="1">IBT 29677</strain>
    </source>
</reference>
<protein>
    <submittedName>
        <fullName evidence="1">Uncharacterized protein</fullName>
    </submittedName>
</protein>
<dbReference type="GeneID" id="81364761"/>
<dbReference type="OrthoDB" id="5410365at2759"/>
<evidence type="ECO:0000313" key="2">
    <source>
        <dbReference type="Proteomes" id="UP001147747"/>
    </source>
</evidence>
<dbReference type="AlphaFoldDB" id="A0A9W9WBY5"/>
<name>A0A9W9WBY5_9EURO</name>
<organism evidence="1 2">
    <name type="scientific">Penicillium cosmopolitanum</name>
    <dbReference type="NCBI Taxonomy" id="1131564"/>
    <lineage>
        <taxon>Eukaryota</taxon>
        <taxon>Fungi</taxon>
        <taxon>Dikarya</taxon>
        <taxon>Ascomycota</taxon>
        <taxon>Pezizomycotina</taxon>
        <taxon>Eurotiomycetes</taxon>
        <taxon>Eurotiomycetidae</taxon>
        <taxon>Eurotiales</taxon>
        <taxon>Aspergillaceae</taxon>
        <taxon>Penicillium</taxon>
    </lineage>
</organism>
<comment type="caution">
    <text evidence="1">The sequence shown here is derived from an EMBL/GenBank/DDBJ whole genome shotgun (WGS) entry which is preliminary data.</text>
</comment>
<gene>
    <name evidence="1" type="ORF">N7509_001144</name>
</gene>
<dbReference type="RefSeq" id="XP_056494363.1">
    <property type="nucleotide sequence ID" value="XM_056625781.1"/>
</dbReference>
<sequence length="280" mass="31750">MRESVLLSDFFLPPSAIKLGRFVTNIDEPQRDYYDPRPGQYFNTIEKVATQYDGVDSLRAQRNFGSDLTTFFSSSVSKRTNASIHITTKQIKTYYLDNNNQWFRDAVKSQDVQKWMDRTSDEGENIYLVVGYHTALDARITEQSREQKTLDGKLAIPLSTALAVSGVVMPIVGPADPGLAGSKGFTEDLQRQFVAQGEQIIAVQYRKVCFRFFCSKHADTATLSKEARWERYDRPRYLQSDIEDMVEVTLDDELSLESDHDMHIAGSEEIIFSNIGVDSG</sequence>